<dbReference type="CDD" id="cd07197">
    <property type="entry name" value="nitrilase"/>
    <property type="match status" value="1"/>
</dbReference>
<dbReference type="Pfam" id="PF00795">
    <property type="entry name" value="CN_hydrolase"/>
    <property type="match status" value="1"/>
</dbReference>
<name>A0AAU7GGW4_9MICO</name>
<accession>A0AAU7GGW4</accession>
<dbReference type="PROSITE" id="PS50263">
    <property type="entry name" value="CN_HYDROLASE"/>
    <property type="match status" value="1"/>
</dbReference>
<dbReference type="PANTHER" id="PTHR43674">
    <property type="entry name" value="NITRILASE C965.09-RELATED"/>
    <property type="match status" value="1"/>
</dbReference>
<gene>
    <name evidence="3" type="ORF">AAME72_09635</name>
</gene>
<sequence length="298" mass="31610">MPGTLTVAAVQAGPQPIGADLAPYADAVARHAADGARLVVHPELHLFGADHLPEAERTDALLASAVPLDGDLVRDLGAIARESGVWLVPGSVCERGPAGELFNTALAIAPDGSVAASYRKIFPWRPFEPYVPGDRFVVFDLDGSTIGLDICYDAWFPEVSRHLAWMGAEAIVNVVKTTTPDREQEVVLARANSIANQVFTVSVNTGGPVGRGRSLVVDPEGAVLAESPGDEETVLSTSIDLDHVARVREHGTAGVNRMWSQFRPGDAEIPLPLYGGRIDPASWAPHAPSTTSPRQPLL</sequence>
<dbReference type="PANTHER" id="PTHR43674:SF15">
    <property type="entry name" value="FORMAMIDASE"/>
    <property type="match status" value="1"/>
</dbReference>
<evidence type="ECO:0000313" key="3">
    <source>
        <dbReference type="EMBL" id="XBM50115.1"/>
    </source>
</evidence>
<dbReference type="Gene3D" id="3.60.110.10">
    <property type="entry name" value="Carbon-nitrogen hydrolase"/>
    <property type="match status" value="1"/>
</dbReference>
<evidence type="ECO:0000256" key="1">
    <source>
        <dbReference type="ARBA" id="ARBA00022801"/>
    </source>
</evidence>
<protein>
    <submittedName>
        <fullName evidence="3">Carbon-nitrogen hydrolase family protein</fullName>
    </submittedName>
</protein>
<reference evidence="3" key="1">
    <citation type="submission" date="2024-05" db="EMBL/GenBank/DDBJ databases">
        <title>The Natural Products Discovery Center: Release of the First 8490 Sequenced Strains for Exploring Actinobacteria Biosynthetic Diversity.</title>
        <authorList>
            <person name="Kalkreuter E."/>
            <person name="Kautsar S.A."/>
            <person name="Yang D."/>
            <person name="Bader C.D."/>
            <person name="Teijaro C.N."/>
            <person name="Fluegel L."/>
            <person name="Davis C.M."/>
            <person name="Simpson J.R."/>
            <person name="Lauterbach L."/>
            <person name="Steele A.D."/>
            <person name="Gui C."/>
            <person name="Meng S."/>
            <person name="Li G."/>
            <person name="Viehrig K."/>
            <person name="Ye F."/>
            <person name="Su P."/>
            <person name="Kiefer A.F."/>
            <person name="Nichols A."/>
            <person name="Cepeda A.J."/>
            <person name="Yan W."/>
            <person name="Fan B."/>
            <person name="Jiang Y."/>
            <person name="Adhikari A."/>
            <person name="Zheng C.-J."/>
            <person name="Schuster L."/>
            <person name="Cowan T.M."/>
            <person name="Smanski M.J."/>
            <person name="Chevrette M.G."/>
            <person name="de Carvalho L.P.S."/>
            <person name="Shen B."/>
        </authorList>
    </citation>
    <scope>NUCLEOTIDE SEQUENCE</scope>
    <source>
        <strain evidence="3">NPDC080035</strain>
    </source>
</reference>
<dbReference type="GO" id="GO:0033388">
    <property type="term" value="P:putrescine biosynthetic process from arginine"/>
    <property type="evidence" value="ECO:0007669"/>
    <property type="project" value="TreeGrafter"/>
</dbReference>
<dbReference type="InterPro" id="IPR036526">
    <property type="entry name" value="C-N_Hydrolase_sf"/>
</dbReference>
<dbReference type="InterPro" id="IPR003010">
    <property type="entry name" value="C-N_Hydrolase"/>
</dbReference>
<dbReference type="EMBL" id="CP157390">
    <property type="protein sequence ID" value="XBM50115.1"/>
    <property type="molecule type" value="Genomic_DNA"/>
</dbReference>
<proteinExistence type="predicted"/>
<keyword evidence="1 3" id="KW-0378">Hydrolase</keyword>
<dbReference type="RefSeq" id="WP_348790025.1">
    <property type="nucleotide sequence ID" value="NZ_CP157390.1"/>
</dbReference>
<organism evidence="3">
    <name type="scientific">Leifsonia sp. NPDC080035</name>
    <dbReference type="NCBI Taxonomy" id="3143936"/>
    <lineage>
        <taxon>Bacteria</taxon>
        <taxon>Bacillati</taxon>
        <taxon>Actinomycetota</taxon>
        <taxon>Actinomycetes</taxon>
        <taxon>Micrococcales</taxon>
        <taxon>Microbacteriaceae</taxon>
        <taxon>Leifsonia</taxon>
    </lineage>
</organism>
<feature type="domain" description="CN hydrolase" evidence="2">
    <location>
        <begin position="5"/>
        <end position="241"/>
    </location>
</feature>
<dbReference type="GO" id="GO:0050126">
    <property type="term" value="F:N-carbamoylputrescine amidase activity"/>
    <property type="evidence" value="ECO:0007669"/>
    <property type="project" value="TreeGrafter"/>
</dbReference>
<dbReference type="SUPFAM" id="SSF56317">
    <property type="entry name" value="Carbon-nitrogen hydrolase"/>
    <property type="match status" value="1"/>
</dbReference>
<dbReference type="InterPro" id="IPR050345">
    <property type="entry name" value="Aliph_Amidase/BUP"/>
</dbReference>
<dbReference type="AlphaFoldDB" id="A0AAU7GGW4"/>
<evidence type="ECO:0000259" key="2">
    <source>
        <dbReference type="PROSITE" id="PS50263"/>
    </source>
</evidence>